<evidence type="ECO:0000256" key="18">
    <source>
        <dbReference type="SAM" id="SignalP"/>
    </source>
</evidence>
<evidence type="ECO:0000256" key="4">
    <source>
        <dbReference type="ARBA" id="ARBA00022475"/>
    </source>
</evidence>
<dbReference type="AlphaFoldDB" id="A0A9P8N0L3"/>
<evidence type="ECO:0000256" key="16">
    <source>
        <dbReference type="SAM" id="MobiDB-lite"/>
    </source>
</evidence>
<accession>A0A9P8N0L3</accession>
<feature type="binding site" description="axial binding residue" evidence="15">
    <location>
        <position position="45"/>
    </location>
    <ligand>
        <name>heme</name>
        <dbReference type="ChEBI" id="CHEBI:30413"/>
    </ligand>
    <ligandPart>
        <name>Fe</name>
        <dbReference type="ChEBI" id="CHEBI:18248"/>
    </ligandPart>
</feature>
<evidence type="ECO:0000256" key="15">
    <source>
        <dbReference type="PROSITE-ProRule" id="PRU01356"/>
    </source>
</evidence>
<evidence type="ECO:0000256" key="17">
    <source>
        <dbReference type="SAM" id="Phobius"/>
    </source>
</evidence>
<evidence type="ECO:0000256" key="2">
    <source>
        <dbReference type="ARBA" id="ARBA00004613"/>
    </source>
</evidence>
<dbReference type="InterPro" id="IPR051735">
    <property type="entry name" value="CFEM_domain"/>
</dbReference>
<feature type="region of interest" description="Disordered" evidence="16">
    <location>
        <begin position="87"/>
        <end position="178"/>
    </location>
</feature>
<keyword evidence="7" id="KW-0336">GPI-anchor</keyword>
<dbReference type="GO" id="GO:0046872">
    <property type="term" value="F:metal ion binding"/>
    <property type="evidence" value="ECO:0007669"/>
    <property type="project" value="UniProtKB-UniRule"/>
</dbReference>
<keyword evidence="6 15" id="KW-0349">Heme</keyword>
<evidence type="ECO:0000256" key="11">
    <source>
        <dbReference type="ARBA" id="ARBA00023136"/>
    </source>
</evidence>
<evidence type="ECO:0000256" key="3">
    <source>
        <dbReference type="ARBA" id="ARBA00010031"/>
    </source>
</evidence>
<evidence type="ECO:0000256" key="5">
    <source>
        <dbReference type="ARBA" id="ARBA00022525"/>
    </source>
</evidence>
<feature type="transmembrane region" description="Helical" evidence="17">
    <location>
        <begin position="183"/>
        <end position="206"/>
    </location>
</feature>
<feature type="domain" description="CFEM" evidence="19">
    <location>
        <begin position="1"/>
        <end position="112"/>
    </location>
</feature>
<keyword evidence="11 17" id="KW-0472">Membrane</keyword>
<sequence>MKFSAVAALAVAALANAQSLSDIPSCARPCIDNAVKENTQCSTTDIPCVCKNFDAVQGPATSCVLKACGQDVALTKVLPATQALCKNAGSGGSQSSASPSAPASASPSAPASQQPSSAQPSQPAQSSEPAEPSETDEPSQPAETSGSAQPTQPGQQTTKCDTTLVPTAAPTAPSNGTVPTAPIVTAGAAGVVPAGGLAILALGAFLL</sequence>
<keyword evidence="13" id="KW-0325">Glycoprotein</keyword>
<dbReference type="EMBL" id="JAIZPD010000004">
    <property type="protein sequence ID" value="KAH0964705.1"/>
    <property type="molecule type" value="Genomic_DNA"/>
</dbReference>
<keyword evidence="5" id="KW-0964">Secreted</keyword>
<dbReference type="PROSITE" id="PS52012">
    <property type="entry name" value="CFEM"/>
    <property type="match status" value="1"/>
</dbReference>
<dbReference type="RefSeq" id="XP_044722218.1">
    <property type="nucleotide sequence ID" value="XM_044863604.1"/>
</dbReference>
<name>A0A9P8N0L3_9HYPO</name>
<keyword evidence="9 18" id="KW-0732">Signal</keyword>
<evidence type="ECO:0000313" key="20">
    <source>
        <dbReference type="EMBL" id="KAH0964705.1"/>
    </source>
</evidence>
<keyword evidence="4" id="KW-1003">Cell membrane</keyword>
<evidence type="ECO:0000256" key="10">
    <source>
        <dbReference type="ARBA" id="ARBA00023004"/>
    </source>
</evidence>
<keyword evidence="17" id="KW-1133">Transmembrane helix</keyword>
<keyword evidence="21" id="KW-1185">Reference proteome</keyword>
<evidence type="ECO:0000256" key="1">
    <source>
        <dbReference type="ARBA" id="ARBA00004609"/>
    </source>
</evidence>
<comment type="similarity">
    <text evidence="3">Belongs to the RBT5 family.</text>
</comment>
<dbReference type="OrthoDB" id="3767534at2759"/>
<evidence type="ECO:0000256" key="6">
    <source>
        <dbReference type="ARBA" id="ARBA00022617"/>
    </source>
</evidence>
<dbReference type="Pfam" id="PF05730">
    <property type="entry name" value="CFEM"/>
    <property type="match status" value="1"/>
</dbReference>
<dbReference type="SMART" id="SM00747">
    <property type="entry name" value="CFEM"/>
    <property type="match status" value="1"/>
</dbReference>
<feature type="chain" id="PRO_5040353316" evidence="18">
    <location>
        <begin position="18"/>
        <end position="207"/>
    </location>
</feature>
<feature type="signal peptide" evidence="18">
    <location>
        <begin position="1"/>
        <end position="17"/>
    </location>
</feature>
<reference evidence="20" key="1">
    <citation type="submission" date="2021-09" db="EMBL/GenBank/DDBJ databases">
        <title>A high-quality genome of the endoparasitic fungus Hirsutella rhossiliensis with a comparison of Hirsutella genomes reveals transposable elements contributing to genome size variation.</title>
        <authorList>
            <person name="Lin R."/>
            <person name="Jiao Y."/>
            <person name="Sun X."/>
            <person name="Ling J."/>
            <person name="Xie B."/>
            <person name="Cheng X."/>
        </authorList>
    </citation>
    <scope>NUCLEOTIDE SEQUENCE</scope>
    <source>
        <strain evidence="20">HR02</strain>
    </source>
</reference>
<dbReference type="InterPro" id="IPR008427">
    <property type="entry name" value="Extracellular_membr_CFEM_dom"/>
</dbReference>
<evidence type="ECO:0000256" key="13">
    <source>
        <dbReference type="ARBA" id="ARBA00023180"/>
    </source>
</evidence>
<organism evidence="20 21">
    <name type="scientific">Hirsutella rhossiliensis</name>
    <dbReference type="NCBI Taxonomy" id="111463"/>
    <lineage>
        <taxon>Eukaryota</taxon>
        <taxon>Fungi</taxon>
        <taxon>Dikarya</taxon>
        <taxon>Ascomycota</taxon>
        <taxon>Pezizomycotina</taxon>
        <taxon>Sordariomycetes</taxon>
        <taxon>Hypocreomycetidae</taxon>
        <taxon>Hypocreales</taxon>
        <taxon>Ophiocordycipitaceae</taxon>
        <taxon>Hirsutella</taxon>
    </lineage>
</organism>
<keyword evidence="8 15" id="KW-0479">Metal-binding</keyword>
<evidence type="ECO:0000256" key="14">
    <source>
        <dbReference type="ARBA" id="ARBA00023288"/>
    </source>
</evidence>
<evidence type="ECO:0000256" key="9">
    <source>
        <dbReference type="ARBA" id="ARBA00022729"/>
    </source>
</evidence>
<keyword evidence="14" id="KW-0449">Lipoprotein</keyword>
<dbReference type="Proteomes" id="UP000824596">
    <property type="component" value="Unassembled WGS sequence"/>
</dbReference>
<evidence type="ECO:0000256" key="7">
    <source>
        <dbReference type="ARBA" id="ARBA00022622"/>
    </source>
</evidence>
<comment type="subcellular location">
    <subcellularLocation>
        <location evidence="1">Cell membrane</location>
        <topology evidence="1">Lipid-anchor</topology>
        <topology evidence="1">GPI-anchor</topology>
    </subcellularLocation>
    <subcellularLocation>
        <location evidence="2">Secreted</location>
    </subcellularLocation>
</comment>
<keyword evidence="17" id="KW-0812">Transmembrane</keyword>
<evidence type="ECO:0000256" key="12">
    <source>
        <dbReference type="ARBA" id="ARBA00023157"/>
    </source>
</evidence>
<dbReference type="GO" id="GO:0005576">
    <property type="term" value="C:extracellular region"/>
    <property type="evidence" value="ECO:0007669"/>
    <property type="project" value="UniProtKB-SubCell"/>
</dbReference>
<feature type="compositionally biased region" description="Low complexity" evidence="16">
    <location>
        <begin position="162"/>
        <end position="178"/>
    </location>
</feature>
<evidence type="ECO:0000259" key="19">
    <source>
        <dbReference type="PROSITE" id="PS52012"/>
    </source>
</evidence>
<proteinExistence type="inferred from homology"/>
<comment type="caution">
    <text evidence="20">The sequence shown here is derived from an EMBL/GenBank/DDBJ whole genome shotgun (WGS) entry which is preliminary data.</text>
</comment>
<gene>
    <name evidence="20" type="ORF">HRG_05133</name>
</gene>
<comment type="caution">
    <text evidence="15">Lacks conserved residue(s) required for the propagation of feature annotation.</text>
</comment>
<keyword evidence="10 15" id="KW-0408">Iron</keyword>
<dbReference type="PANTHER" id="PTHR37928:SF1">
    <property type="entry name" value="CFEM DOMAIN PROTEIN (AFU_ORTHOLOGUE AFUA_6G14090)"/>
    <property type="match status" value="1"/>
</dbReference>
<keyword evidence="12 15" id="KW-1015">Disulfide bond</keyword>
<feature type="compositionally biased region" description="Low complexity" evidence="16">
    <location>
        <begin position="93"/>
        <end position="130"/>
    </location>
</feature>
<evidence type="ECO:0000256" key="8">
    <source>
        <dbReference type="ARBA" id="ARBA00022723"/>
    </source>
</evidence>
<evidence type="ECO:0000313" key="21">
    <source>
        <dbReference type="Proteomes" id="UP000824596"/>
    </source>
</evidence>
<dbReference type="PANTHER" id="PTHR37928">
    <property type="entry name" value="CFEM DOMAIN PROTEIN (AFU_ORTHOLOGUE AFUA_6G14090)"/>
    <property type="match status" value="1"/>
</dbReference>
<feature type="disulfide bond" evidence="15">
    <location>
        <begin position="41"/>
        <end position="48"/>
    </location>
</feature>
<feature type="compositionally biased region" description="Polar residues" evidence="16">
    <location>
        <begin position="141"/>
        <end position="161"/>
    </location>
</feature>
<protein>
    <submittedName>
        <fullName evidence="20">CFEM domain-containing protein</fullName>
    </submittedName>
</protein>
<dbReference type="GeneID" id="68354262"/>
<dbReference type="GO" id="GO:0098552">
    <property type="term" value="C:side of membrane"/>
    <property type="evidence" value="ECO:0007669"/>
    <property type="project" value="UniProtKB-KW"/>
</dbReference>
<dbReference type="GO" id="GO:0005886">
    <property type="term" value="C:plasma membrane"/>
    <property type="evidence" value="ECO:0007669"/>
    <property type="project" value="UniProtKB-SubCell"/>
</dbReference>